<evidence type="ECO:0000313" key="3">
    <source>
        <dbReference type="Proteomes" id="UP000799753"/>
    </source>
</evidence>
<proteinExistence type="predicted"/>
<organism evidence="2 3">
    <name type="scientific">Massarina eburnea CBS 473.64</name>
    <dbReference type="NCBI Taxonomy" id="1395130"/>
    <lineage>
        <taxon>Eukaryota</taxon>
        <taxon>Fungi</taxon>
        <taxon>Dikarya</taxon>
        <taxon>Ascomycota</taxon>
        <taxon>Pezizomycotina</taxon>
        <taxon>Dothideomycetes</taxon>
        <taxon>Pleosporomycetidae</taxon>
        <taxon>Pleosporales</taxon>
        <taxon>Massarineae</taxon>
        <taxon>Massarinaceae</taxon>
        <taxon>Massarina</taxon>
    </lineage>
</organism>
<sequence>MSRVTSRVIHSVIAQLLLTVLAPGYSEHRLYKWAGSEHCHAPPRYPQNWGRYQLTLSGGNCGHQPTQYSGVQQTREPCSRISPQPTAIITAISIIGNDWRKEDGRFRHVYKLCHDGIAVRQGRLKAFSLNVSATRPDSHDIF</sequence>
<evidence type="ECO:0000313" key="2">
    <source>
        <dbReference type="EMBL" id="KAF2635221.1"/>
    </source>
</evidence>
<dbReference type="Proteomes" id="UP000799753">
    <property type="component" value="Unassembled WGS sequence"/>
</dbReference>
<dbReference type="EMBL" id="MU006809">
    <property type="protein sequence ID" value="KAF2635221.1"/>
    <property type="molecule type" value="Genomic_DNA"/>
</dbReference>
<reference evidence="2" key="1">
    <citation type="journal article" date="2020" name="Stud. Mycol.">
        <title>101 Dothideomycetes genomes: a test case for predicting lifestyles and emergence of pathogens.</title>
        <authorList>
            <person name="Haridas S."/>
            <person name="Albert R."/>
            <person name="Binder M."/>
            <person name="Bloem J."/>
            <person name="Labutti K."/>
            <person name="Salamov A."/>
            <person name="Andreopoulos B."/>
            <person name="Baker S."/>
            <person name="Barry K."/>
            <person name="Bills G."/>
            <person name="Bluhm B."/>
            <person name="Cannon C."/>
            <person name="Castanera R."/>
            <person name="Culley D."/>
            <person name="Daum C."/>
            <person name="Ezra D."/>
            <person name="Gonzalez J."/>
            <person name="Henrissat B."/>
            <person name="Kuo A."/>
            <person name="Liang C."/>
            <person name="Lipzen A."/>
            <person name="Lutzoni F."/>
            <person name="Magnuson J."/>
            <person name="Mondo S."/>
            <person name="Nolan M."/>
            <person name="Ohm R."/>
            <person name="Pangilinan J."/>
            <person name="Park H.-J."/>
            <person name="Ramirez L."/>
            <person name="Alfaro M."/>
            <person name="Sun H."/>
            <person name="Tritt A."/>
            <person name="Yoshinaga Y."/>
            <person name="Zwiers L.-H."/>
            <person name="Turgeon B."/>
            <person name="Goodwin S."/>
            <person name="Spatafora J."/>
            <person name="Crous P."/>
            <person name="Grigoriev I."/>
        </authorList>
    </citation>
    <scope>NUCLEOTIDE SEQUENCE</scope>
    <source>
        <strain evidence="2">CBS 473.64</strain>
    </source>
</reference>
<name>A0A6A6RL80_9PLEO</name>
<keyword evidence="3" id="KW-1185">Reference proteome</keyword>
<gene>
    <name evidence="2" type="ORF">P280DRAFT_197853</name>
</gene>
<keyword evidence="1" id="KW-0732">Signal</keyword>
<dbReference type="AlphaFoldDB" id="A0A6A6RL80"/>
<feature type="signal peptide" evidence="1">
    <location>
        <begin position="1"/>
        <end position="26"/>
    </location>
</feature>
<accession>A0A6A6RL80</accession>
<protein>
    <submittedName>
        <fullName evidence="2">Uncharacterized protein</fullName>
    </submittedName>
</protein>
<feature type="chain" id="PRO_5025674130" evidence="1">
    <location>
        <begin position="27"/>
        <end position="142"/>
    </location>
</feature>
<evidence type="ECO:0000256" key="1">
    <source>
        <dbReference type="SAM" id="SignalP"/>
    </source>
</evidence>